<name>A0AAN7J2T7_QUERU</name>
<dbReference type="EMBL" id="JAXUIC010000003">
    <property type="protein sequence ID" value="KAK4595990.1"/>
    <property type="molecule type" value="Genomic_DNA"/>
</dbReference>
<dbReference type="AlphaFoldDB" id="A0AAN7J2T7"/>
<comment type="caution">
    <text evidence="2">The sequence shown here is derived from an EMBL/GenBank/DDBJ whole genome shotgun (WGS) entry which is preliminary data.</text>
</comment>
<protein>
    <submittedName>
        <fullName evidence="2">Uncharacterized protein</fullName>
    </submittedName>
</protein>
<dbReference type="Proteomes" id="UP001324115">
    <property type="component" value="Unassembled WGS sequence"/>
</dbReference>
<proteinExistence type="predicted"/>
<evidence type="ECO:0000256" key="1">
    <source>
        <dbReference type="SAM" id="MobiDB-lite"/>
    </source>
</evidence>
<gene>
    <name evidence="2" type="ORF">RGQ29_014182</name>
</gene>
<evidence type="ECO:0000313" key="2">
    <source>
        <dbReference type="EMBL" id="KAK4595990.1"/>
    </source>
</evidence>
<keyword evidence="3" id="KW-1185">Reference proteome</keyword>
<evidence type="ECO:0000313" key="3">
    <source>
        <dbReference type="Proteomes" id="UP001324115"/>
    </source>
</evidence>
<feature type="region of interest" description="Disordered" evidence="1">
    <location>
        <begin position="119"/>
        <end position="146"/>
    </location>
</feature>
<accession>A0AAN7J2T7</accession>
<organism evidence="2 3">
    <name type="scientific">Quercus rubra</name>
    <name type="common">Northern red oak</name>
    <name type="synonym">Quercus borealis</name>
    <dbReference type="NCBI Taxonomy" id="3512"/>
    <lineage>
        <taxon>Eukaryota</taxon>
        <taxon>Viridiplantae</taxon>
        <taxon>Streptophyta</taxon>
        <taxon>Embryophyta</taxon>
        <taxon>Tracheophyta</taxon>
        <taxon>Spermatophyta</taxon>
        <taxon>Magnoliopsida</taxon>
        <taxon>eudicotyledons</taxon>
        <taxon>Gunneridae</taxon>
        <taxon>Pentapetalae</taxon>
        <taxon>rosids</taxon>
        <taxon>fabids</taxon>
        <taxon>Fagales</taxon>
        <taxon>Fagaceae</taxon>
        <taxon>Quercus</taxon>
    </lineage>
</organism>
<reference evidence="2 3" key="1">
    <citation type="journal article" date="2023" name="G3 (Bethesda)">
        <title>A haplotype-resolved chromosome-scale genome for Quercus rubra L. provides insights into the genetics of adaptive traits for red oak species.</title>
        <authorList>
            <person name="Kapoor B."/>
            <person name="Jenkins J."/>
            <person name="Schmutz J."/>
            <person name="Zhebentyayeva T."/>
            <person name="Kuelheim C."/>
            <person name="Coggeshall M."/>
            <person name="Heim C."/>
            <person name="Lasky J.R."/>
            <person name="Leites L."/>
            <person name="Islam-Faridi N."/>
            <person name="Romero-Severson J."/>
            <person name="DeLeo V.L."/>
            <person name="Lucas S.M."/>
            <person name="Lazic D."/>
            <person name="Gailing O."/>
            <person name="Carlson J."/>
            <person name="Staton M."/>
        </authorList>
    </citation>
    <scope>NUCLEOTIDE SEQUENCE [LARGE SCALE GENOMIC DNA]</scope>
    <source>
        <strain evidence="2">Pseudo-F2</strain>
    </source>
</reference>
<sequence length="190" mass="20383">MALDEPKTQFRFHADLNITNNFSEIQDTPEMHCQCHSPKTIPSAMDGGASSSVLHDTELTHLLPLFPTTSYGFNGVEALGLSMEETNSELYSSLMGFHSDGCDLVLSSIADFVEPIANNDSDATERQPPPVPHGDSGLPMDVANGSDSGFGFDLTLGAGIDLGSQSMADPSRNDDSDFNSCPQSKKRRTP</sequence>
<feature type="region of interest" description="Disordered" evidence="1">
    <location>
        <begin position="162"/>
        <end position="190"/>
    </location>
</feature>